<organism evidence="8 9">
    <name type="scientific">Ferrithrix thermotolerans DSM 19514</name>
    <dbReference type="NCBI Taxonomy" id="1121881"/>
    <lineage>
        <taxon>Bacteria</taxon>
        <taxon>Bacillati</taxon>
        <taxon>Actinomycetota</taxon>
        <taxon>Acidimicrobiia</taxon>
        <taxon>Acidimicrobiales</taxon>
        <taxon>Acidimicrobiaceae</taxon>
        <taxon>Ferrithrix</taxon>
    </lineage>
</organism>
<dbReference type="GO" id="GO:0004356">
    <property type="term" value="F:glutamine synthetase activity"/>
    <property type="evidence" value="ECO:0007669"/>
    <property type="project" value="InterPro"/>
</dbReference>
<keyword evidence="3" id="KW-0547">Nucleotide-binding</keyword>
<evidence type="ECO:0000313" key="8">
    <source>
        <dbReference type="EMBL" id="SHE81625.1"/>
    </source>
</evidence>
<dbReference type="PANTHER" id="PTHR43785">
    <property type="entry name" value="GAMMA-GLUTAMYLPUTRESCINE SYNTHETASE"/>
    <property type="match status" value="1"/>
</dbReference>
<dbReference type="EMBL" id="FQUL01000026">
    <property type="protein sequence ID" value="SHE81625.1"/>
    <property type="molecule type" value="Genomic_DNA"/>
</dbReference>
<comment type="similarity">
    <text evidence="1 5 6">Belongs to the glutamine synthetase family.</text>
</comment>
<dbReference type="OrthoDB" id="9807095at2"/>
<dbReference type="PROSITE" id="PS51987">
    <property type="entry name" value="GS_CATALYTIC"/>
    <property type="match status" value="1"/>
</dbReference>
<accession>A0A1M4WK90</accession>
<dbReference type="Pfam" id="PF16952">
    <property type="entry name" value="Gln-synt_N_2"/>
    <property type="match status" value="1"/>
</dbReference>
<dbReference type="Gene3D" id="3.30.590.10">
    <property type="entry name" value="Glutamine synthetase/guanido kinase, catalytic domain"/>
    <property type="match status" value="1"/>
</dbReference>
<keyword evidence="2" id="KW-0436">Ligase</keyword>
<keyword evidence="4" id="KW-0067">ATP-binding</keyword>
<dbReference type="PANTHER" id="PTHR43785:SF12">
    <property type="entry name" value="TYPE-1 GLUTAMINE SYNTHETASE 2"/>
    <property type="match status" value="1"/>
</dbReference>
<keyword evidence="9" id="KW-1185">Reference proteome</keyword>
<dbReference type="STRING" id="1121881.SAMN02745225_01700"/>
<dbReference type="SUPFAM" id="SSF55931">
    <property type="entry name" value="Glutamine synthetase/guanido kinase"/>
    <property type="match status" value="1"/>
</dbReference>
<dbReference type="GO" id="GO:0005524">
    <property type="term" value="F:ATP binding"/>
    <property type="evidence" value="ECO:0007669"/>
    <property type="project" value="UniProtKB-KW"/>
</dbReference>
<reference evidence="9" key="1">
    <citation type="submission" date="2016-11" db="EMBL/GenBank/DDBJ databases">
        <authorList>
            <person name="Varghese N."/>
            <person name="Submissions S."/>
        </authorList>
    </citation>
    <scope>NUCLEOTIDE SEQUENCE [LARGE SCALE GENOMIC DNA]</scope>
    <source>
        <strain evidence="9">DSM 19514</strain>
    </source>
</reference>
<sequence>MRFEELQEQNDQLWEHVHSQVIGNGVRAVGLFYTENSGITRVKSIPVERLRGAARSGIGMSPVFDAFLFDDSITSSRYSGGPIGELRLVPDLSCLIPLEASPGWAMVPVERFRQDLKPHPLCHRQYVRRSYQRLCERGISSKMAFEIEWAISLDREDEFIPTTQAPAYSLDRLGELDSYVMDIYNALTAQQISVEQIHPEYAPGQFEISIEASDPIRAADLRVVVRHTIKLVSKKHGYRVSFAPLVTAGGVGNGGHLHVSFKDEAGPIFARAEEERFALNPKARSLLAGLLMELPALCAVGASSPASYLRLVPHRWAGAFQCWGLDNREAALRLVAETNLVSKEGANVEIKPFDLSSSPYLATGSICAVAGSYVDSKLEVGEPISVDPGSLSESERESLGVNELPHSLSEAVDMLSKSDVLRDSMGEELLEAFVAVKYGEILLTKEMTPEEIVSATRWRY</sequence>
<dbReference type="InterPro" id="IPR008146">
    <property type="entry name" value="Gln_synth_cat_dom"/>
</dbReference>
<evidence type="ECO:0000256" key="1">
    <source>
        <dbReference type="ARBA" id="ARBA00009897"/>
    </source>
</evidence>
<dbReference type="GO" id="GO:0006542">
    <property type="term" value="P:glutamine biosynthetic process"/>
    <property type="evidence" value="ECO:0007669"/>
    <property type="project" value="InterPro"/>
</dbReference>
<dbReference type="AlphaFoldDB" id="A0A1M4WK90"/>
<evidence type="ECO:0000313" key="9">
    <source>
        <dbReference type="Proteomes" id="UP000184295"/>
    </source>
</evidence>
<evidence type="ECO:0000256" key="6">
    <source>
        <dbReference type="RuleBase" id="RU000384"/>
    </source>
</evidence>
<dbReference type="InterPro" id="IPR036651">
    <property type="entry name" value="Gln_synt_N_sf"/>
</dbReference>
<dbReference type="InterPro" id="IPR008147">
    <property type="entry name" value="Gln_synt_N"/>
</dbReference>
<dbReference type="SMART" id="SM01230">
    <property type="entry name" value="Gln-synt_C"/>
    <property type="match status" value="1"/>
</dbReference>
<dbReference type="Gene3D" id="3.10.20.70">
    <property type="entry name" value="Glutamine synthetase, N-terminal domain"/>
    <property type="match status" value="1"/>
</dbReference>
<evidence type="ECO:0000256" key="3">
    <source>
        <dbReference type="ARBA" id="ARBA00022741"/>
    </source>
</evidence>
<dbReference type="RefSeq" id="WP_072791316.1">
    <property type="nucleotide sequence ID" value="NZ_FQUL01000026.1"/>
</dbReference>
<gene>
    <name evidence="8" type="ORF">SAMN02745225_01700</name>
</gene>
<dbReference type="Proteomes" id="UP000184295">
    <property type="component" value="Unassembled WGS sequence"/>
</dbReference>
<evidence type="ECO:0000259" key="7">
    <source>
        <dbReference type="PROSITE" id="PS51987"/>
    </source>
</evidence>
<protein>
    <submittedName>
        <fullName evidence="8">Glutamine synthetase</fullName>
    </submittedName>
</protein>
<evidence type="ECO:0000256" key="2">
    <source>
        <dbReference type="ARBA" id="ARBA00022598"/>
    </source>
</evidence>
<proteinExistence type="inferred from homology"/>
<evidence type="ECO:0000256" key="4">
    <source>
        <dbReference type="ARBA" id="ARBA00022840"/>
    </source>
</evidence>
<feature type="domain" description="GS catalytic" evidence="7">
    <location>
        <begin position="123"/>
        <end position="460"/>
    </location>
</feature>
<name>A0A1M4WK90_9ACTN</name>
<dbReference type="InterPro" id="IPR014746">
    <property type="entry name" value="Gln_synth/guanido_kin_cat_dom"/>
</dbReference>
<dbReference type="Pfam" id="PF00120">
    <property type="entry name" value="Gln-synt_C"/>
    <property type="match status" value="1"/>
</dbReference>
<evidence type="ECO:0000256" key="5">
    <source>
        <dbReference type="PROSITE-ProRule" id="PRU01331"/>
    </source>
</evidence>